<feature type="signal peptide" evidence="17">
    <location>
        <begin position="1"/>
        <end position="25"/>
    </location>
</feature>
<dbReference type="PROSITE" id="PS00108">
    <property type="entry name" value="PROTEIN_KINASE_ST"/>
    <property type="match status" value="1"/>
</dbReference>
<keyword evidence="6 16" id="KW-0812">Transmembrane</keyword>
<proteinExistence type="inferred from homology"/>
<keyword evidence="9 15" id="KW-0547">Nucleotide-binding</keyword>
<evidence type="ECO:0000256" key="4">
    <source>
        <dbReference type="ARBA" id="ARBA00010217"/>
    </source>
</evidence>
<dbReference type="Pfam" id="PF00069">
    <property type="entry name" value="Pkinase"/>
    <property type="match status" value="1"/>
</dbReference>
<evidence type="ECO:0000256" key="15">
    <source>
        <dbReference type="PROSITE-ProRule" id="PRU10141"/>
    </source>
</evidence>
<keyword evidence="8" id="KW-0430">Lectin</keyword>
<dbReference type="InterPro" id="IPR011009">
    <property type="entry name" value="Kinase-like_dom_sf"/>
</dbReference>
<dbReference type="CDD" id="cd06899">
    <property type="entry name" value="lectin_legume_LecRK_Arcelin_ConA"/>
    <property type="match status" value="1"/>
</dbReference>
<evidence type="ECO:0000256" key="12">
    <source>
        <dbReference type="ARBA" id="ARBA00022989"/>
    </source>
</evidence>
<evidence type="ECO:0000256" key="8">
    <source>
        <dbReference type="ARBA" id="ARBA00022734"/>
    </source>
</evidence>
<protein>
    <recommendedName>
        <fullName evidence="18">Protein kinase domain-containing protein</fullName>
    </recommendedName>
</protein>
<organism evidence="19 20">
    <name type="scientific">Hevea brasiliensis</name>
    <name type="common">Para rubber tree</name>
    <name type="synonym">Siphonia brasiliensis</name>
    <dbReference type="NCBI Taxonomy" id="3981"/>
    <lineage>
        <taxon>Eukaryota</taxon>
        <taxon>Viridiplantae</taxon>
        <taxon>Streptophyta</taxon>
        <taxon>Embryophyta</taxon>
        <taxon>Tracheophyta</taxon>
        <taxon>Spermatophyta</taxon>
        <taxon>Magnoliopsida</taxon>
        <taxon>eudicotyledons</taxon>
        <taxon>Gunneridae</taxon>
        <taxon>Pentapetalae</taxon>
        <taxon>rosids</taxon>
        <taxon>fabids</taxon>
        <taxon>Malpighiales</taxon>
        <taxon>Euphorbiaceae</taxon>
        <taxon>Crotonoideae</taxon>
        <taxon>Micrandreae</taxon>
        <taxon>Hevea</taxon>
    </lineage>
</organism>
<dbReference type="Gene3D" id="2.60.120.200">
    <property type="match status" value="1"/>
</dbReference>
<evidence type="ECO:0000256" key="1">
    <source>
        <dbReference type="ARBA" id="ARBA00004479"/>
    </source>
</evidence>
<keyword evidence="12 16" id="KW-1133">Transmembrane helix</keyword>
<evidence type="ECO:0000256" key="6">
    <source>
        <dbReference type="ARBA" id="ARBA00022692"/>
    </source>
</evidence>
<dbReference type="Gene3D" id="1.10.510.10">
    <property type="entry name" value="Transferase(Phosphotransferase) domain 1"/>
    <property type="match status" value="1"/>
</dbReference>
<dbReference type="Gene3D" id="3.30.200.20">
    <property type="entry name" value="Phosphorylase Kinase, domain 1"/>
    <property type="match status" value="1"/>
</dbReference>
<dbReference type="Proteomes" id="UP001174677">
    <property type="component" value="Chromosome 3"/>
</dbReference>
<sequence>MLLRVAAKFLIAATLLGVGLTRVECLNFNFTEFNDSAGDQLILNDSNSRLFYDAIQVTPDSSGAPEAMIQKSGRTLYEKPFRLWNRKGFNSSFNTTFVLNIKYQTHPGGEGLAFILTGSSNVNINASGQWLGVVEPQKNDSSQAQTVAIEFDTRKSYEEDLDDNHVGLDVNTVYSRVQVPLTNLGVNLSSNSDIRVHVRYDGELKNLTVFLEMADKKIPVFSEISDLPAYLPKKVYVGFSGSTSNYTQLNCVKSWAFNSTDKEDDNPFWIWIVVPVLGVALLVGIAFFVYRKRKIDREKLEDACPSIEEVIKVSSTAPRKFKFEELRKATGNFSPKNKLGKGGFGTVYKGVMGNKLVAVKKVSKKSTQGKTEFIAEVTTIGKLHQRNLVKLIGWCYERRQFLLVYEYLPNGSLDKFIFCDEKSSMEESTMSWETRLSVVTGAAQALDYLHNGCEETILHRDIKSSNIMLDSEFNAKLGDFGLARTIKLSDQTHHSTKELSGTPGYMAPESILTGRFTIETDVYAFGILILEVACGRKPGSQNQQDNYSCNIVNWVWDLHREGRTLDAADSRLEGDFATGDMECVLILGLACCHPNPHKRPSMKIVLQVLKGEAEAPPVPNERPAFMWPPLPPSFKELDISLGQLSPFSELGGR</sequence>
<keyword evidence="7 17" id="KW-0732">Signal</keyword>
<accession>A0ABQ9MWK8</accession>
<dbReference type="PROSITE" id="PS50011">
    <property type="entry name" value="PROTEIN_KINASE_DOM"/>
    <property type="match status" value="1"/>
</dbReference>
<evidence type="ECO:0000256" key="17">
    <source>
        <dbReference type="SAM" id="SignalP"/>
    </source>
</evidence>
<dbReference type="InterPro" id="IPR008271">
    <property type="entry name" value="Ser/Thr_kinase_AS"/>
</dbReference>
<keyword evidence="10" id="KW-0418">Kinase</keyword>
<comment type="similarity">
    <text evidence="3">In the N-terminal section; belongs to the leguminous lectin family.</text>
</comment>
<evidence type="ECO:0000256" key="5">
    <source>
        <dbReference type="ARBA" id="ARBA00022679"/>
    </source>
</evidence>
<comment type="subcellular location">
    <subcellularLocation>
        <location evidence="1">Membrane</location>
        <topology evidence="1">Single-pass type I membrane protein</topology>
    </subcellularLocation>
</comment>
<dbReference type="InterPro" id="IPR013320">
    <property type="entry name" value="ConA-like_dom_sf"/>
</dbReference>
<dbReference type="InterPro" id="IPR000719">
    <property type="entry name" value="Prot_kinase_dom"/>
</dbReference>
<keyword evidence="5" id="KW-0808">Transferase</keyword>
<feature type="binding site" evidence="15">
    <location>
        <position position="361"/>
    </location>
    <ligand>
        <name>ATP</name>
        <dbReference type="ChEBI" id="CHEBI:30616"/>
    </ligand>
</feature>
<evidence type="ECO:0000256" key="10">
    <source>
        <dbReference type="ARBA" id="ARBA00022777"/>
    </source>
</evidence>
<dbReference type="SUPFAM" id="SSF49899">
    <property type="entry name" value="Concanavalin A-like lectins/glucanases"/>
    <property type="match status" value="1"/>
</dbReference>
<evidence type="ECO:0000256" key="14">
    <source>
        <dbReference type="ARBA" id="ARBA00023170"/>
    </source>
</evidence>
<dbReference type="InterPro" id="IPR050528">
    <property type="entry name" value="L-type_Lectin-RKs"/>
</dbReference>
<evidence type="ECO:0000259" key="18">
    <source>
        <dbReference type="PROSITE" id="PS50011"/>
    </source>
</evidence>
<dbReference type="SUPFAM" id="SSF56112">
    <property type="entry name" value="Protein kinase-like (PK-like)"/>
    <property type="match status" value="1"/>
</dbReference>
<gene>
    <name evidence="19" type="ORF">P3X46_004384</name>
</gene>
<dbReference type="Pfam" id="PF00139">
    <property type="entry name" value="Lectin_legB"/>
    <property type="match status" value="1"/>
</dbReference>
<evidence type="ECO:0000256" key="11">
    <source>
        <dbReference type="ARBA" id="ARBA00022840"/>
    </source>
</evidence>
<keyword evidence="13 16" id="KW-0472">Membrane</keyword>
<feature type="chain" id="PRO_5047323828" description="Protein kinase domain-containing protein" evidence="17">
    <location>
        <begin position="26"/>
        <end position="653"/>
    </location>
</feature>
<evidence type="ECO:0000313" key="19">
    <source>
        <dbReference type="EMBL" id="KAJ9184681.1"/>
    </source>
</evidence>
<feature type="domain" description="Protein kinase" evidence="18">
    <location>
        <begin position="333"/>
        <end position="625"/>
    </location>
</feature>
<name>A0ABQ9MWK8_HEVBR</name>
<dbReference type="EMBL" id="JARPOI010000003">
    <property type="protein sequence ID" value="KAJ9184681.1"/>
    <property type="molecule type" value="Genomic_DNA"/>
</dbReference>
<comment type="caution">
    <text evidence="19">The sequence shown here is derived from an EMBL/GenBank/DDBJ whole genome shotgun (WGS) entry which is preliminary data.</text>
</comment>
<comment type="similarity">
    <text evidence="2">Belongs to the leguminous lectin family.</text>
</comment>
<dbReference type="CDD" id="cd14066">
    <property type="entry name" value="STKc_IRAK"/>
    <property type="match status" value="1"/>
</dbReference>
<evidence type="ECO:0000256" key="16">
    <source>
        <dbReference type="SAM" id="Phobius"/>
    </source>
</evidence>
<feature type="transmembrane region" description="Helical" evidence="16">
    <location>
        <begin position="268"/>
        <end position="290"/>
    </location>
</feature>
<evidence type="ECO:0000256" key="13">
    <source>
        <dbReference type="ARBA" id="ARBA00023136"/>
    </source>
</evidence>
<evidence type="ECO:0000313" key="20">
    <source>
        <dbReference type="Proteomes" id="UP001174677"/>
    </source>
</evidence>
<evidence type="ECO:0000256" key="3">
    <source>
        <dbReference type="ARBA" id="ARBA00008536"/>
    </source>
</evidence>
<dbReference type="PANTHER" id="PTHR27007">
    <property type="match status" value="1"/>
</dbReference>
<keyword evidence="20" id="KW-1185">Reference proteome</keyword>
<dbReference type="SMART" id="SM00220">
    <property type="entry name" value="S_TKc"/>
    <property type="match status" value="1"/>
</dbReference>
<dbReference type="PROSITE" id="PS00107">
    <property type="entry name" value="PROTEIN_KINASE_ATP"/>
    <property type="match status" value="1"/>
</dbReference>
<keyword evidence="14" id="KW-0675">Receptor</keyword>
<evidence type="ECO:0000256" key="7">
    <source>
        <dbReference type="ARBA" id="ARBA00022729"/>
    </source>
</evidence>
<evidence type="ECO:0000256" key="2">
    <source>
        <dbReference type="ARBA" id="ARBA00007606"/>
    </source>
</evidence>
<dbReference type="InterPro" id="IPR001220">
    <property type="entry name" value="Legume_lectin_dom"/>
</dbReference>
<keyword evidence="11 15" id="KW-0067">ATP-binding</keyword>
<comment type="similarity">
    <text evidence="4">In the C-terminal section; belongs to the protein kinase superfamily. Ser/Thr protein kinase family.</text>
</comment>
<dbReference type="InterPro" id="IPR017441">
    <property type="entry name" value="Protein_kinase_ATP_BS"/>
</dbReference>
<reference evidence="19" key="1">
    <citation type="journal article" date="2023" name="Plant Biotechnol. J.">
        <title>Chromosome-level wild Hevea brasiliensis genome provides new tools for genomic-assisted breeding and valuable loci to elevate rubber yield.</title>
        <authorList>
            <person name="Cheng H."/>
            <person name="Song X."/>
            <person name="Hu Y."/>
            <person name="Wu T."/>
            <person name="Yang Q."/>
            <person name="An Z."/>
            <person name="Feng S."/>
            <person name="Deng Z."/>
            <person name="Wu W."/>
            <person name="Zeng X."/>
            <person name="Tu M."/>
            <person name="Wang X."/>
            <person name="Huang H."/>
        </authorList>
    </citation>
    <scope>NUCLEOTIDE SEQUENCE</scope>
    <source>
        <strain evidence="19">MT/VB/25A 57/8</strain>
    </source>
</reference>
<evidence type="ECO:0000256" key="9">
    <source>
        <dbReference type="ARBA" id="ARBA00022741"/>
    </source>
</evidence>